<dbReference type="RefSeq" id="WP_148665339.1">
    <property type="nucleotide sequence ID" value="NZ_AP014936.1"/>
</dbReference>
<dbReference type="EMBL" id="AP014936">
    <property type="protein sequence ID" value="BAU46772.1"/>
    <property type="molecule type" value="Genomic_DNA"/>
</dbReference>
<feature type="transmembrane region" description="Helical" evidence="1">
    <location>
        <begin position="160"/>
        <end position="181"/>
    </location>
</feature>
<feature type="signal peptide" evidence="2">
    <location>
        <begin position="1"/>
        <end position="22"/>
    </location>
</feature>
<organism evidence="3 4">
    <name type="scientific">Sulfurifustis variabilis</name>
    <dbReference type="NCBI Taxonomy" id="1675686"/>
    <lineage>
        <taxon>Bacteria</taxon>
        <taxon>Pseudomonadati</taxon>
        <taxon>Pseudomonadota</taxon>
        <taxon>Gammaproteobacteria</taxon>
        <taxon>Acidiferrobacterales</taxon>
        <taxon>Acidiferrobacteraceae</taxon>
        <taxon>Sulfurifustis</taxon>
    </lineage>
</organism>
<proteinExistence type="predicted"/>
<evidence type="ECO:0008006" key="5">
    <source>
        <dbReference type="Google" id="ProtNLM"/>
    </source>
</evidence>
<evidence type="ECO:0000313" key="3">
    <source>
        <dbReference type="EMBL" id="BAU46772.1"/>
    </source>
</evidence>
<sequence length="189" mass="20053">MRKGFRLLVTSAVLWAALSASAWGALVSTSFTGTITDIDPAYDGALTYSSLVYGSFVYDDALASGSGEVSILLGANPSFGLTVHLGPYVFDEGDDKDAALGYPSVSFYNGNLQGLDLIVKEVEDPLWNFVIADKSFHITQETPYHRFVAGTLSYGAPVPVAVPLPAASVLFATGLLTLLGVRRRAARRG</sequence>
<dbReference type="AlphaFoldDB" id="A0A1B4V2T6"/>
<evidence type="ECO:0000313" key="4">
    <source>
        <dbReference type="Proteomes" id="UP000218899"/>
    </source>
</evidence>
<keyword evidence="2" id="KW-0732">Signal</keyword>
<reference evidence="3 4" key="1">
    <citation type="submission" date="2015-08" db="EMBL/GenBank/DDBJ databases">
        <title>Complete genome sequence of Sulfurifustis variabilis.</title>
        <authorList>
            <person name="Miura A."/>
            <person name="Kojima H."/>
            <person name="Fukui M."/>
        </authorList>
    </citation>
    <scope>NUCLEOTIDE SEQUENCE [LARGE SCALE GENOMIC DNA]</scope>
    <source>
        <strain evidence="4">skN76</strain>
    </source>
</reference>
<dbReference type="OrthoDB" id="467621at2"/>
<evidence type="ECO:0000256" key="1">
    <source>
        <dbReference type="SAM" id="Phobius"/>
    </source>
</evidence>
<keyword evidence="4" id="KW-1185">Reference proteome</keyword>
<dbReference type="Proteomes" id="UP000218899">
    <property type="component" value="Chromosome"/>
</dbReference>
<gene>
    <name evidence="3" type="ORF">SVA_0190</name>
</gene>
<dbReference type="KEGG" id="sva:SVA_0190"/>
<protein>
    <recommendedName>
        <fullName evidence="5">PEP-CTERM protein-sorting domain-containing protein</fullName>
    </recommendedName>
</protein>
<name>A0A1B4V2T6_9GAMM</name>
<keyword evidence="1" id="KW-1133">Transmembrane helix</keyword>
<evidence type="ECO:0000256" key="2">
    <source>
        <dbReference type="SAM" id="SignalP"/>
    </source>
</evidence>
<keyword evidence="1" id="KW-0472">Membrane</keyword>
<keyword evidence="1" id="KW-0812">Transmembrane</keyword>
<feature type="chain" id="PRO_5008571110" description="PEP-CTERM protein-sorting domain-containing protein" evidence="2">
    <location>
        <begin position="23"/>
        <end position="189"/>
    </location>
</feature>
<accession>A0A1B4V2T6</accession>